<gene>
    <name evidence="2" type="ORF">OHV25_21220</name>
</gene>
<organism evidence="2">
    <name type="scientific">Streptomyces sp. NBC_00060</name>
    <dbReference type="NCBI Taxonomy" id="2975636"/>
    <lineage>
        <taxon>Bacteria</taxon>
        <taxon>Bacillati</taxon>
        <taxon>Actinomycetota</taxon>
        <taxon>Actinomycetes</taxon>
        <taxon>Kitasatosporales</taxon>
        <taxon>Streptomycetaceae</taxon>
        <taxon>Streptomyces</taxon>
    </lineage>
</organism>
<protein>
    <submittedName>
        <fullName evidence="2">Uncharacterized protein</fullName>
    </submittedName>
</protein>
<evidence type="ECO:0000313" key="2">
    <source>
        <dbReference type="EMBL" id="WTU41918.1"/>
    </source>
</evidence>
<reference evidence="2" key="1">
    <citation type="submission" date="2022-10" db="EMBL/GenBank/DDBJ databases">
        <title>The complete genomes of actinobacterial strains from the NBC collection.</title>
        <authorList>
            <person name="Joergensen T.S."/>
            <person name="Alvarez Arevalo M."/>
            <person name="Sterndorff E.B."/>
            <person name="Faurdal D."/>
            <person name="Vuksanovic O."/>
            <person name="Mourched A.-S."/>
            <person name="Charusanti P."/>
            <person name="Shaw S."/>
            <person name="Blin K."/>
            <person name="Weber T."/>
        </authorList>
    </citation>
    <scope>NUCLEOTIDE SEQUENCE</scope>
    <source>
        <strain evidence="2">NBC_00060</strain>
    </source>
</reference>
<sequence length="65" mass="6847">MSSALQERQTTSAPKAPAYDPSSREAKWQALGTPFTLHDTPSPSPSPEEVAAARAVFAAHGLRAV</sequence>
<dbReference type="AlphaFoldDB" id="A0AAU2H3C1"/>
<name>A0AAU2H3C1_9ACTN</name>
<dbReference type="EMBL" id="CP108253">
    <property type="protein sequence ID" value="WTU41918.1"/>
    <property type="molecule type" value="Genomic_DNA"/>
</dbReference>
<feature type="compositionally biased region" description="Polar residues" evidence="1">
    <location>
        <begin position="1"/>
        <end position="13"/>
    </location>
</feature>
<evidence type="ECO:0000256" key="1">
    <source>
        <dbReference type="SAM" id="MobiDB-lite"/>
    </source>
</evidence>
<accession>A0AAU2H3C1</accession>
<proteinExistence type="predicted"/>
<feature type="region of interest" description="Disordered" evidence="1">
    <location>
        <begin position="1"/>
        <end position="48"/>
    </location>
</feature>